<dbReference type="InterPro" id="IPR033135">
    <property type="entry name" value="ClpP_His_AS"/>
</dbReference>
<dbReference type="EC" id="3.4.21.92" evidence="7 10"/>
<evidence type="ECO:0000256" key="6">
    <source>
        <dbReference type="ARBA" id="ARBA00034021"/>
    </source>
</evidence>
<feature type="active site" evidence="7 9">
    <location>
        <position position="123"/>
    </location>
</feature>
<evidence type="ECO:0000256" key="7">
    <source>
        <dbReference type="HAMAP-Rule" id="MF_00444"/>
    </source>
</evidence>
<dbReference type="PROSITE" id="PS00382">
    <property type="entry name" value="CLP_PROTEASE_HIS"/>
    <property type="match status" value="1"/>
</dbReference>
<dbReference type="HAMAP" id="MF_00444">
    <property type="entry name" value="ClpP"/>
    <property type="match status" value="1"/>
</dbReference>
<dbReference type="PRINTS" id="PR00127">
    <property type="entry name" value="CLPPROTEASEP"/>
</dbReference>
<evidence type="ECO:0000313" key="14">
    <source>
        <dbReference type="Proteomes" id="UP001489509"/>
    </source>
</evidence>
<protein>
    <recommendedName>
        <fullName evidence="7 12">ATP-dependent Clp protease proteolytic subunit</fullName>
        <ecNumber evidence="7 10">3.4.21.92</ecNumber>
    </recommendedName>
    <alternativeName>
        <fullName evidence="7">Endopeptidase Clp</fullName>
    </alternativeName>
</protein>
<keyword evidence="14" id="KW-1185">Reference proteome</keyword>
<dbReference type="Pfam" id="PF00574">
    <property type="entry name" value="CLP_protease"/>
    <property type="match status" value="1"/>
</dbReference>
<dbReference type="NCBIfam" id="TIGR00493">
    <property type="entry name" value="clpP"/>
    <property type="match status" value="1"/>
</dbReference>
<name>A0ABV1DY80_9FIRM</name>
<feature type="active site" description="Nucleophile" evidence="7">
    <location>
        <position position="98"/>
    </location>
</feature>
<evidence type="ECO:0000256" key="4">
    <source>
        <dbReference type="ARBA" id="ARBA00022801"/>
    </source>
</evidence>
<dbReference type="Proteomes" id="UP001489509">
    <property type="component" value="Unassembled WGS sequence"/>
</dbReference>
<dbReference type="PANTHER" id="PTHR10381">
    <property type="entry name" value="ATP-DEPENDENT CLP PROTEASE PROTEOLYTIC SUBUNIT"/>
    <property type="match status" value="1"/>
</dbReference>
<dbReference type="NCBIfam" id="NF001368">
    <property type="entry name" value="PRK00277.1"/>
    <property type="match status" value="1"/>
</dbReference>
<dbReference type="RefSeq" id="WP_349217509.1">
    <property type="nucleotide sequence ID" value="NZ_JBBMFD010000001.1"/>
</dbReference>
<keyword evidence="5 7" id="KW-0720">Serine protease</keyword>
<comment type="caution">
    <text evidence="13">The sequence shown here is derived from an EMBL/GenBank/DDBJ whole genome shotgun (WGS) entry which is preliminary data.</text>
</comment>
<evidence type="ECO:0000256" key="10">
    <source>
        <dbReference type="RuleBase" id="RU000549"/>
    </source>
</evidence>
<evidence type="ECO:0000256" key="11">
    <source>
        <dbReference type="RuleBase" id="RU000550"/>
    </source>
</evidence>
<proteinExistence type="inferred from homology"/>
<comment type="catalytic activity">
    <reaction evidence="6 7 9">
        <text>Hydrolysis of proteins to small peptides in the presence of ATP and magnesium. alpha-casein is the usual test substrate. In the absence of ATP, only oligopeptides shorter than five residues are hydrolyzed (such as succinyl-Leu-Tyr-|-NHMec, and Leu-Tyr-Leu-|-Tyr-Trp, in which cleavage of the -Tyr-|-Leu- and -Tyr-|-Trp bonds also occurs).</text>
        <dbReference type="EC" id="3.4.21.92"/>
    </reaction>
</comment>
<sequence>MSLVPYVVEQTSRGERSYDIFSRLLNDRIIMLSDEVNDVTASLVVAQLLYLEGQDPDKDIDLYINSPGGSITSGMAIYDTMQYIKCDVSTICIGMAASMGAFLLAAGAKGKRYALPNSEIMIHQPLGGAQGQATDVQIHAEHIIRIKDRMNRMLAEMTGQPLETIKLDTERDNFMTAEQAAAYGLVDKVISKR</sequence>
<evidence type="ECO:0000256" key="5">
    <source>
        <dbReference type="ARBA" id="ARBA00022825"/>
    </source>
</evidence>
<dbReference type="CDD" id="cd07017">
    <property type="entry name" value="S14_ClpP_2"/>
    <property type="match status" value="1"/>
</dbReference>
<comment type="similarity">
    <text evidence="1 7 12">Belongs to the peptidase S14 family.</text>
</comment>
<evidence type="ECO:0000256" key="9">
    <source>
        <dbReference type="PROSITE-ProRule" id="PRU10086"/>
    </source>
</evidence>
<evidence type="ECO:0000313" key="13">
    <source>
        <dbReference type="EMBL" id="MEQ2439256.1"/>
    </source>
</evidence>
<evidence type="ECO:0000256" key="2">
    <source>
        <dbReference type="ARBA" id="ARBA00022490"/>
    </source>
</evidence>
<comment type="function">
    <text evidence="7 11">Cleaves peptides in various proteins in a process that requires ATP hydrolysis. Has a chymotrypsin-like activity. Plays a major role in the degradation of misfolded proteins.</text>
</comment>
<dbReference type="GO" id="GO:0004252">
    <property type="term" value="F:serine-type endopeptidase activity"/>
    <property type="evidence" value="ECO:0007669"/>
    <property type="project" value="UniProtKB-EC"/>
</dbReference>
<evidence type="ECO:0000256" key="1">
    <source>
        <dbReference type="ARBA" id="ARBA00007039"/>
    </source>
</evidence>
<dbReference type="InterPro" id="IPR029045">
    <property type="entry name" value="ClpP/crotonase-like_dom_sf"/>
</dbReference>
<gene>
    <name evidence="7 13" type="primary">clpP</name>
    <name evidence="13" type="ORF">WMO26_00265</name>
</gene>
<dbReference type="PROSITE" id="PS00381">
    <property type="entry name" value="CLP_PROTEASE_SER"/>
    <property type="match status" value="1"/>
</dbReference>
<dbReference type="InterPro" id="IPR023562">
    <property type="entry name" value="ClpP/TepA"/>
</dbReference>
<organism evidence="13 14">
    <name type="scientific">Solibaculum intestinale</name>
    <dbReference type="NCBI Taxonomy" id="3133165"/>
    <lineage>
        <taxon>Bacteria</taxon>
        <taxon>Bacillati</taxon>
        <taxon>Bacillota</taxon>
        <taxon>Clostridia</taxon>
        <taxon>Eubacteriales</taxon>
        <taxon>Oscillospiraceae</taxon>
        <taxon>Solibaculum</taxon>
    </lineage>
</organism>
<dbReference type="InterPro" id="IPR001907">
    <property type="entry name" value="ClpP"/>
</dbReference>
<evidence type="ECO:0000256" key="8">
    <source>
        <dbReference type="PROSITE-ProRule" id="PRU10085"/>
    </source>
</evidence>
<dbReference type="EMBL" id="JBBMFD010000001">
    <property type="protein sequence ID" value="MEQ2439256.1"/>
    <property type="molecule type" value="Genomic_DNA"/>
</dbReference>
<reference evidence="13 14" key="1">
    <citation type="submission" date="2024-03" db="EMBL/GenBank/DDBJ databases">
        <title>Human intestinal bacterial collection.</title>
        <authorList>
            <person name="Pauvert C."/>
            <person name="Hitch T.C.A."/>
            <person name="Clavel T."/>
        </authorList>
    </citation>
    <scope>NUCLEOTIDE SEQUENCE [LARGE SCALE GENOMIC DNA]</scope>
    <source>
        <strain evidence="13 14">CLA-JM-H44</strain>
    </source>
</reference>
<dbReference type="InterPro" id="IPR018215">
    <property type="entry name" value="ClpP_Ser_AS"/>
</dbReference>
<feature type="active site" evidence="8">
    <location>
        <position position="98"/>
    </location>
</feature>
<keyword evidence="4 7" id="KW-0378">Hydrolase</keyword>
<accession>A0ABV1DY80</accession>
<dbReference type="SUPFAM" id="SSF52096">
    <property type="entry name" value="ClpP/crotonase"/>
    <property type="match status" value="1"/>
</dbReference>
<dbReference type="PANTHER" id="PTHR10381:SF70">
    <property type="entry name" value="ATP-DEPENDENT CLP PROTEASE PROTEOLYTIC SUBUNIT"/>
    <property type="match status" value="1"/>
</dbReference>
<dbReference type="NCBIfam" id="NF009205">
    <property type="entry name" value="PRK12553.1"/>
    <property type="match status" value="1"/>
</dbReference>
<evidence type="ECO:0000256" key="12">
    <source>
        <dbReference type="RuleBase" id="RU003567"/>
    </source>
</evidence>
<evidence type="ECO:0000256" key="3">
    <source>
        <dbReference type="ARBA" id="ARBA00022670"/>
    </source>
</evidence>
<comment type="subunit">
    <text evidence="7">Fourteen ClpP subunits assemble into 2 heptameric rings which stack back to back to give a disk-like structure with a central cavity, resembling the structure of eukaryotic proteasomes.</text>
</comment>
<keyword evidence="3 7" id="KW-0645">Protease</keyword>
<dbReference type="Gene3D" id="3.90.226.10">
    <property type="entry name" value="2-enoyl-CoA Hydratase, Chain A, domain 1"/>
    <property type="match status" value="1"/>
</dbReference>
<comment type="subcellular location">
    <subcellularLocation>
        <location evidence="7">Cytoplasm</location>
    </subcellularLocation>
</comment>
<keyword evidence="2 7" id="KW-0963">Cytoplasm</keyword>